<dbReference type="Proteomes" id="UP000237846">
    <property type="component" value="Unassembled WGS sequence"/>
</dbReference>
<keyword evidence="3 7" id="KW-0812">Transmembrane</keyword>
<dbReference type="GO" id="GO:0000271">
    <property type="term" value="P:polysaccharide biosynthetic process"/>
    <property type="evidence" value="ECO:0007669"/>
    <property type="project" value="InterPro"/>
</dbReference>
<accession>A0A2T0QC68</accession>
<comment type="caution">
    <text evidence="9">The sequence shown here is derived from an EMBL/GenBank/DDBJ whole genome shotgun (WGS) entry which is preliminary data.</text>
</comment>
<sequence>MRPLLSLYRRFAHLIHELGKFGVVGGIAFVVQTLLVNALVLSGTGPYASQTIAIVVATCVTFVGHRFWTFRHRERSGLAREYALFFVFNVVGYLITMACLWLSSDVAGLTSVVASNIANIAGTALGTLFRYWSYKRFVFLAPAAGRGETAGARTGPRQGAAAGPEADAEAEAA</sequence>
<evidence type="ECO:0000313" key="9">
    <source>
        <dbReference type="EMBL" id="PRY01443.1"/>
    </source>
</evidence>
<dbReference type="PANTHER" id="PTHR38459:SF1">
    <property type="entry name" value="PROPHAGE BACTOPRENOL-LINKED GLUCOSE TRANSLOCASE HOMOLOG"/>
    <property type="match status" value="1"/>
</dbReference>
<feature type="region of interest" description="Disordered" evidence="6">
    <location>
        <begin position="147"/>
        <end position="173"/>
    </location>
</feature>
<feature type="transmembrane region" description="Helical" evidence="7">
    <location>
        <begin position="47"/>
        <end position="70"/>
    </location>
</feature>
<protein>
    <submittedName>
        <fullName evidence="9">Putative flippase GtrA</fullName>
    </submittedName>
</protein>
<dbReference type="PANTHER" id="PTHR38459">
    <property type="entry name" value="PROPHAGE BACTOPRENOL-LINKED GLUCOSE TRANSLOCASE HOMOLOG"/>
    <property type="match status" value="1"/>
</dbReference>
<feature type="transmembrane region" description="Helical" evidence="7">
    <location>
        <begin position="109"/>
        <end position="129"/>
    </location>
</feature>
<keyword evidence="10" id="KW-1185">Reference proteome</keyword>
<dbReference type="Pfam" id="PF04138">
    <property type="entry name" value="GtrA_DPMS_TM"/>
    <property type="match status" value="1"/>
</dbReference>
<dbReference type="RefSeq" id="WP_106237125.1">
    <property type="nucleotide sequence ID" value="NZ_PVZC01000001.1"/>
</dbReference>
<reference evidence="9 10" key="1">
    <citation type="submission" date="2018-03" db="EMBL/GenBank/DDBJ databases">
        <title>Genomic Encyclopedia of Archaeal and Bacterial Type Strains, Phase II (KMG-II): from individual species to whole genera.</title>
        <authorList>
            <person name="Goeker M."/>
        </authorList>
    </citation>
    <scope>NUCLEOTIDE SEQUENCE [LARGE SCALE GENOMIC DNA]</scope>
    <source>
        <strain evidence="9 10">DSM 45601</strain>
    </source>
</reference>
<evidence type="ECO:0000256" key="4">
    <source>
        <dbReference type="ARBA" id="ARBA00022989"/>
    </source>
</evidence>
<evidence type="ECO:0000256" key="2">
    <source>
        <dbReference type="ARBA" id="ARBA00009399"/>
    </source>
</evidence>
<dbReference type="OrthoDB" id="9807815at2"/>
<keyword evidence="4 7" id="KW-1133">Transmembrane helix</keyword>
<dbReference type="AlphaFoldDB" id="A0A2T0QC68"/>
<gene>
    <name evidence="9" type="ORF">CLV72_10125</name>
</gene>
<name>A0A2T0QC68_9ACTN</name>
<evidence type="ECO:0000313" key="10">
    <source>
        <dbReference type="Proteomes" id="UP000237846"/>
    </source>
</evidence>
<evidence type="ECO:0000256" key="5">
    <source>
        <dbReference type="ARBA" id="ARBA00023136"/>
    </source>
</evidence>
<proteinExistence type="inferred from homology"/>
<organism evidence="9 10">
    <name type="scientific">Allonocardiopsis opalescens</name>
    <dbReference type="NCBI Taxonomy" id="1144618"/>
    <lineage>
        <taxon>Bacteria</taxon>
        <taxon>Bacillati</taxon>
        <taxon>Actinomycetota</taxon>
        <taxon>Actinomycetes</taxon>
        <taxon>Streptosporangiales</taxon>
        <taxon>Allonocardiopsis</taxon>
    </lineage>
</organism>
<dbReference type="GO" id="GO:0005886">
    <property type="term" value="C:plasma membrane"/>
    <property type="evidence" value="ECO:0007669"/>
    <property type="project" value="TreeGrafter"/>
</dbReference>
<feature type="compositionally biased region" description="Low complexity" evidence="6">
    <location>
        <begin position="147"/>
        <end position="165"/>
    </location>
</feature>
<keyword evidence="5 7" id="KW-0472">Membrane</keyword>
<evidence type="ECO:0000256" key="7">
    <source>
        <dbReference type="SAM" id="Phobius"/>
    </source>
</evidence>
<dbReference type="InterPro" id="IPR007267">
    <property type="entry name" value="GtrA_DPMS_TM"/>
</dbReference>
<feature type="transmembrane region" description="Helical" evidence="7">
    <location>
        <begin position="21"/>
        <end position="41"/>
    </location>
</feature>
<feature type="transmembrane region" description="Helical" evidence="7">
    <location>
        <begin position="82"/>
        <end position="103"/>
    </location>
</feature>
<dbReference type="InterPro" id="IPR051401">
    <property type="entry name" value="GtrA_CellWall_Glycosyl"/>
</dbReference>
<comment type="similarity">
    <text evidence="2">Belongs to the GtrA family.</text>
</comment>
<feature type="domain" description="GtrA/DPMS transmembrane" evidence="8">
    <location>
        <begin position="20"/>
        <end position="139"/>
    </location>
</feature>
<evidence type="ECO:0000259" key="8">
    <source>
        <dbReference type="Pfam" id="PF04138"/>
    </source>
</evidence>
<evidence type="ECO:0000256" key="1">
    <source>
        <dbReference type="ARBA" id="ARBA00004141"/>
    </source>
</evidence>
<comment type="subcellular location">
    <subcellularLocation>
        <location evidence="1">Membrane</location>
        <topology evidence="1">Multi-pass membrane protein</topology>
    </subcellularLocation>
</comment>
<evidence type="ECO:0000256" key="6">
    <source>
        <dbReference type="SAM" id="MobiDB-lite"/>
    </source>
</evidence>
<evidence type="ECO:0000256" key="3">
    <source>
        <dbReference type="ARBA" id="ARBA00022692"/>
    </source>
</evidence>
<dbReference type="EMBL" id="PVZC01000001">
    <property type="protein sequence ID" value="PRY01443.1"/>
    <property type="molecule type" value="Genomic_DNA"/>
</dbReference>